<dbReference type="SMART" id="SM00382">
    <property type="entry name" value="AAA"/>
    <property type="match status" value="1"/>
</dbReference>
<evidence type="ECO:0000259" key="5">
    <source>
        <dbReference type="PROSITE" id="PS50893"/>
    </source>
</evidence>
<keyword evidence="2" id="KW-0813">Transport</keyword>
<dbReference type="PANTHER" id="PTHR42788">
    <property type="entry name" value="TAURINE IMPORT ATP-BINDING PROTEIN-RELATED"/>
    <property type="match status" value="1"/>
</dbReference>
<evidence type="ECO:0000256" key="1">
    <source>
        <dbReference type="ARBA" id="ARBA00005417"/>
    </source>
</evidence>
<dbReference type="Pfam" id="PF00005">
    <property type="entry name" value="ABC_tran"/>
    <property type="match status" value="1"/>
</dbReference>
<evidence type="ECO:0000313" key="7">
    <source>
        <dbReference type="Proteomes" id="UP001549047"/>
    </source>
</evidence>
<accession>A0ABV2J5K6</accession>
<dbReference type="InterPro" id="IPR003439">
    <property type="entry name" value="ABC_transporter-like_ATP-bd"/>
</dbReference>
<dbReference type="RefSeq" id="WP_354558506.1">
    <property type="nucleotide sequence ID" value="NZ_JBEPMB010000011.1"/>
</dbReference>
<dbReference type="InterPro" id="IPR017871">
    <property type="entry name" value="ABC_transporter-like_CS"/>
</dbReference>
<dbReference type="EMBL" id="JBEPMB010000011">
    <property type="protein sequence ID" value="MET3616048.1"/>
    <property type="molecule type" value="Genomic_DNA"/>
</dbReference>
<dbReference type="InterPro" id="IPR003593">
    <property type="entry name" value="AAA+_ATPase"/>
</dbReference>
<dbReference type="PANTHER" id="PTHR42788:SF13">
    <property type="entry name" value="ALIPHATIC SULFONATES IMPORT ATP-BINDING PROTEIN SSUB"/>
    <property type="match status" value="1"/>
</dbReference>
<name>A0ABV2J5K6_9HYPH</name>
<dbReference type="InterPro" id="IPR050166">
    <property type="entry name" value="ABC_transporter_ATP-bind"/>
</dbReference>
<protein>
    <submittedName>
        <fullName evidence="6">NitT/TauT family transport system ATP-binding protein</fullName>
    </submittedName>
</protein>
<comment type="similarity">
    <text evidence="1">Belongs to the ABC transporter superfamily.</text>
</comment>
<evidence type="ECO:0000256" key="2">
    <source>
        <dbReference type="ARBA" id="ARBA00022448"/>
    </source>
</evidence>
<feature type="domain" description="ABC transporter" evidence="5">
    <location>
        <begin position="4"/>
        <end position="238"/>
    </location>
</feature>
<gene>
    <name evidence="6" type="ORF">ABID16_004397</name>
</gene>
<dbReference type="GO" id="GO:0005524">
    <property type="term" value="F:ATP binding"/>
    <property type="evidence" value="ECO:0007669"/>
    <property type="project" value="UniProtKB-KW"/>
</dbReference>
<reference evidence="6 7" key="1">
    <citation type="submission" date="2024-06" db="EMBL/GenBank/DDBJ databases">
        <title>Genomic Encyclopedia of Type Strains, Phase IV (KMG-IV): sequencing the most valuable type-strain genomes for metagenomic binning, comparative biology and taxonomic classification.</title>
        <authorList>
            <person name="Goeker M."/>
        </authorList>
    </citation>
    <scope>NUCLEOTIDE SEQUENCE [LARGE SCALE GENOMIC DNA]</scope>
    <source>
        <strain evidence="6 7">DSM 29780</strain>
    </source>
</reference>
<keyword evidence="7" id="KW-1185">Reference proteome</keyword>
<dbReference type="PROSITE" id="PS50893">
    <property type="entry name" value="ABC_TRANSPORTER_2"/>
    <property type="match status" value="1"/>
</dbReference>
<dbReference type="PROSITE" id="PS00211">
    <property type="entry name" value="ABC_TRANSPORTER_1"/>
    <property type="match status" value="1"/>
</dbReference>
<keyword evidence="4 6" id="KW-0067">ATP-binding</keyword>
<proteinExistence type="inferred from homology"/>
<keyword evidence="3" id="KW-0547">Nucleotide-binding</keyword>
<sequence length="258" mass="28622">MDKLLINNLTKTFPVGRSKRDHLTVLDKVSLSIKENEFVSLVGASGCGKSTLLSIISGLQTHDDGDLKVDGNDITGPGADRGVVFQSYTLLPWLTAKENVEFALRATGRDKTESAELAMTQLKLVGLEKFADRHPGQLSGGMKQRVAIARALSYKPKLLLMDEPFGALDALTRVQMQELLTSVWEREKLTVIFVTHDVEEAVFLSDRIFVMASNPGRIKTIYDVPLPRPRTAETHRMPEFANLQADVLGSIRSEMRDQ</sequence>
<evidence type="ECO:0000313" key="6">
    <source>
        <dbReference type="EMBL" id="MET3616048.1"/>
    </source>
</evidence>
<evidence type="ECO:0000256" key="3">
    <source>
        <dbReference type="ARBA" id="ARBA00022741"/>
    </source>
</evidence>
<comment type="caution">
    <text evidence="6">The sequence shown here is derived from an EMBL/GenBank/DDBJ whole genome shotgun (WGS) entry which is preliminary data.</text>
</comment>
<dbReference type="InterPro" id="IPR027417">
    <property type="entry name" value="P-loop_NTPase"/>
</dbReference>
<evidence type="ECO:0000256" key="4">
    <source>
        <dbReference type="ARBA" id="ARBA00022840"/>
    </source>
</evidence>
<dbReference type="SUPFAM" id="SSF52540">
    <property type="entry name" value="P-loop containing nucleoside triphosphate hydrolases"/>
    <property type="match status" value="1"/>
</dbReference>
<dbReference type="Gene3D" id="3.40.50.300">
    <property type="entry name" value="P-loop containing nucleotide triphosphate hydrolases"/>
    <property type="match status" value="1"/>
</dbReference>
<organism evidence="6 7">
    <name type="scientific">Rhizobium aquaticum</name>
    <dbReference type="NCBI Taxonomy" id="1549636"/>
    <lineage>
        <taxon>Bacteria</taxon>
        <taxon>Pseudomonadati</taxon>
        <taxon>Pseudomonadota</taxon>
        <taxon>Alphaproteobacteria</taxon>
        <taxon>Hyphomicrobiales</taxon>
        <taxon>Rhizobiaceae</taxon>
        <taxon>Rhizobium/Agrobacterium group</taxon>
        <taxon>Rhizobium</taxon>
    </lineage>
</organism>
<dbReference type="CDD" id="cd03293">
    <property type="entry name" value="ABC_NrtD_SsuB_transporters"/>
    <property type="match status" value="1"/>
</dbReference>
<dbReference type="Proteomes" id="UP001549047">
    <property type="component" value="Unassembled WGS sequence"/>
</dbReference>